<dbReference type="PROSITE" id="PS51318">
    <property type="entry name" value="TAT"/>
    <property type="match status" value="1"/>
</dbReference>
<dbReference type="EMBL" id="JAUHTC010000101">
    <property type="protein sequence ID" value="MDN4522811.1"/>
    <property type="molecule type" value="Genomic_DNA"/>
</dbReference>
<dbReference type="SMART" id="SM01110">
    <property type="entry name" value="Cutinase"/>
    <property type="match status" value="1"/>
</dbReference>
<dbReference type="PANTHER" id="PTHR33630">
    <property type="entry name" value="CUTINASE RV1984C-RELATED-RELATED"/>
    <property type="match status" value="1"/>
</dbReference>
<protein>
    <submittedName>
        <fullName evidence="6">Cutinase family protein</fullName>
    </submittedName>
</protein>
<evidence type="ECO:0000256" key="4">
    <source>
        <dbReference type="ARBA" id="ARBA00023157"/>
    </source>
</evidence>
<feature type="chain" id="PRO_5045801976" evidence="5">
    <location>
        <begin position="20"/>
        <end position="233"/>
    </location>
</feature>
<proteinExistence type="inferred from homology"/>
<dbReference type="InterPro" id="IPR000675">
    <property type="entry name" value="Cutinase/axe"/>
</dbReference>
<keyword evidence="4" id="KW-1015">Disulfide bond</keyword>
<dbReference type="RefSeq" id="WP_208674435.1">
    <property type="nucleotide sequence ID" value="NZ_CP070380.1"/>
</dbReference>
<dbReference type="InterPro" id="IPR006311">
    <property type="entry name" value="TAT_signal"/>
</dbReference>
<sequence>MKMSRVAGIAGAVALGACSAVTGLGAPSAAAQPCPDVEVVFARGTSEPPGVGGVGQAFVDALRAQAAPRTVGVYAVNYPAANNFTDRAAFAGTVIDGIRDASNRLQAMSVNCPNTRLVLGGFSQGAVVSGFTTSDTVPSSVPAAVAPTPLPPTVAEHVAAVVLFGAPSGSFMEKYGAPAVTVGPLYADRTVELCAAGDSICDGAPNGGPNLAHALYPVNGMVGQGASYAAGRL</sequence>
<keyword evidence="3" id="KW-0378">Hydrolase</keyword>
<evidence type="ECO:0000256" key="5">
    <source>
        <dbReference type="SAM" id="SignalP"/>
    </source>
</evidence>
<gene>
    <name evidence="6" type="ORF">QYF68_34045</name>
</gene>
<keyword evidence="2" id="KW-0719">Serine esterase</keyword>
<dbReference type="Gene3D" id="3.40.50.1820">
    <property type="entry name" value="alpha/beta hydrolase"/>
    <property type="match status" value="1"/>
</dbReference>
<feature type="signal peptide" evidence="5">
    <location>
        <begin position="1"/>
        <end position="19"/>
    </location>
</feature>
<comment type="caution">
    <text evidence="6">The sequence shown here is derived from an EMBL/GenBank/DDBJ whole genome shotgun (WGS) entry which is preliminary data.</text>
</comment>
<organism evidence="6 7">
    <name type="scientific">Mycolicibacterium austroafricanum</name>
    <name type="common">Mycobacterium austroafricanum</name>
    <dbReference type="NCBI Taxonomy" id="39687"/>
    <lineage>
        <taxon>Bacteria</taxon>
        <taxon>Bacillati</taxon>
        <taxon>Actinomycetota</taxon>
        <taxon>Actinomycetes</taxon>
        <taxon>Mycobacteriales</taxon>
        <taxon>Mycobacteriaceae</taxon>
        <taxon>Mycolicibacterium</taxon>
    </lineage>
</organism>
<evidence type="ECO:0000256" key="3">
    <source>
        <dbReference type="ARBA" id="ARBA00022801"/>
    </source>
</evidence>
<evidence type="ECO:0000313" key="7">
    <source>
        <dbReference type="Proteomes" id="UP001172687"/>
    </source>
</evidence>
<dbReference type="Pfam" id="PF01083">
    <property type="entry name" value="Cutinase"/>
    <property type="match status" value="1"/>
</dbReference>
<keyword evidence="5" id="KW-0732">Signal</keyword>
<evidence type="ECO:0000256" key="2">
    <source>
        <dbReference type="ARBA" id="ARBA00022487"/>
    </source>
</evidence>
<evidence type="ECO:0000313" key="6">
    <source>
        <dbReference type="EMBL" id="MDN4522811.1"/>
    </source>
</evidence>
<dbReference type="SUPFAM" id="SSF53474">
    <property type="entry name" value="alpha/beta-Hydrolases"/>
    <property type="match status" value="1"/>
</dbReference>
<name>A0ABT8HPY5_MYCAO</name>
<accession>A0ABT8HPY5</accession>
<comment type="similarity">
    <text evidence="1">Belongs to the cutinase family.</text>
</comment>
<dbReference type="PANTHER" id="PTHR33630:SF9">
    <property type="entry name" value="CUTINASE 4"/>
    <property type="match status" value="1"/>
</dbReference>
<dbReference type="InterPro" id="IPR029058">
    <property type="entry name" value="AB_hydrolase_fold"/>
</dbReference>
<evidence type="ECO:0000256" key="1">
    <source>
        <dbReference type="ARBA" id="ARBA00007534"/>
    </source>
</evidence>
<dbReference type="PROSITE" id="PS51257">
    <property type="entry name" value="PROKAR_LIPOPROTEIN"/>
    <property type="match status" value="1"/>
</dbReference>
<dbReference type="Proteomes" id="UP001172687">
    <property type="component" value="Unassembled WGS sequence"/>
</dbReference>
<keyword evidence="7" id="KW-1185">Reference proteome</keyword>
<reference evidence="6" key="1">
    <citation type="submission" date="2023-07" db="EMBL/GenBank/DDBJ databases">
        <title>Degradation of tert-butanol by M. austroafricanum TBA100.</title>
        <authorList>
            <person name="Helbich S."/>
            <person name="Vainshtein Y."/>
        </authorList>
    </citation>
    <scope>NUCLEOTIDE SEQUENCE</scope>
    <source>
        <strain evidence="6">TBA100</strain>
    </source>
</reference>